<dbReference type="InterPro" id="IPR019595">
    <property type="entry name" value="DUF2470"/>
</dbReference>
<protein>
    <submittedName>
        <fullName evidence="2">Prephenate dehydratase</fullName>
    </submittedName>
</protein>
<dbReference type="InterPro" id="IPR037119">
    <property type="entry name" value="Haem_oxidase_HugZ-like_sf"/>
</dbReference>
<dbReference type="AlphaFoldDB" id="A0A7I7M6D7"/>
<dbReference type="Pfam" id="PF10615">
    <property type="entry name" value="DUF2470"/>
    <property type="match status" value="1"/>
</dbReference>
<dbReference type="EMBL" id="AP022574">
    <property type="protein sequence ID" value="BBX67755.1"/>
    <property type="molecule type" value="Genomic_DNA"/>
</dbReference>
<reference evidence="2 3" key="1">
    <citation type="journal article" date="2019" name="Emerg. Microbes Infect.">
        <title>Comprehensive subspecies identification of 175 nontuberculous mycobacteria species based on 7547 genomic profiles.</title>
        <authorList>
            <person name="Matsumoto Y."/>
            <person name="Kinjo T."/>
            <person name="Motooka D."/>
            <person name="Nabeya D."/>
            <person name="Jung N."/>
            <person name="Uechi K."/>
            <person name="Horii T."/>
            <person name="Iida T."/>
            <person name="Fujita J."/>
            <person name="Nakamura S."/>
        </authorList>
    </citation>
    <scope>NUCLEOTIDE SEQUENCE [LARGE SCALE GENOMIC DNA]</scope>
    <source>
        <strain evidence="2 3">JCM 13323</strain>
    </source>
</reference>
<dbReference type="SUPFAM" id="SSF50475">
    <property type="entry name" value="FMN-binding split barrel"/>
    <property type="match status" value="1"/>
</dbReference>
<dbReference type="KEGG" id="mpsc:MPSYJ_12160"/>
<feature type="domain" description="DUF2470" evidence="1">
    <location>
        <begin position="212"/>
        <end position="280"/>
    </location>
</feature>
<keyword evidence="3" id="KW-1185">Reference proteome</keyword>
<proteinExistence type="predicted"/>
<name>A0A7I7M6D7_9MYCO</name>
<evidence type="ECO:0000313" key="3">
    <source>
        <dbReference type="Proteomes" id="UP000466514"/>
    </source>
</evidence>
<organism evidence="2 3">
    <name type="scientific">Mycolicibacterium psychrotolerans</name>
    <dbReference type="NCBI Taxonomy" id="216929"/>
    <lineage>
        <taxon>Bacteria</taxon>
        <taxon>Bacillati</taxon>
        <taxon>Actinomycetota</taxon>
        <taxon>Actinomycetes</taxon>
        <taxon>Mycobacteriales</taxon>
        <taxon>Mycobacteriaceae</taxon>
        <taxon>Mycolicibacterium</taxon>
    </lineage>
</organism>
<accession>A0A7I7M6D7</accession>
<dbReference type="Proteomes" id="UP000466514">
    <property type="component" value="Chromosome"/>
</dbReference>
<sequence>MPDTATAYRVSVVIPFRCGKALRLPVITPKLGLPYQQKGDAMTALAPTAPSTAERIRSACARAGGAMIAVDGIDPATTPVHHLLCDGSFAVTVPSAGMLAGRVVSAGAAGVQAVLEMTDYAPIALREPVRSLVWVRGRLRDVADRDISGLLDLIAASDPNPALLQVHSEESRYALLRLEIESVVAADSTGAESVAVGDLLAARPDPFCAMESCWLRHLESEHRDVVDRLASRLPGSLRRGRVRPLGLDRYGVALRVESDAGDHDVRLPFAAPVNDVTGLSRAIRVLMGCPFLNGLRARRV</sequence>
<gene>
    <name evidence="2" type="ORF">MPSYJ_12160</name>
</gene>
<evidence type="ECO:0000259" key="1">
    <source>
        <dbReference type="Pfam" id="PF10615"/>
    </source>
</evidence>
<dbReference type="Gene3D" id="3.20.180.10">
    <property type="entry name" value="PNP-oxidase-like"/>
    <property type="match status" value="1"/>
</dbReference>
<evidence type="ECO:0000313" key="2">
    <source>
        <dbReference type="EMBL" id="BBX67755.1"/>
    </source>
</evidence>